<dbReference type="PANTHER" id="PTHR48079:SF6">
    <property type="entry name" value="NAD(P)-BINDING DOMAIN-CONTAINING PROTEIN-RELATED"/>
    <property type="match status" value="1"/>
</dbReference>
<feature type="domain" description="NAD-dependent epimerase/dehydratase" evidence="1">
    <location>
        <begin position="3"/>
        <end position="236"/>
    </location>
</feature>
<dbReference type="InterPro" id="IPR001509">
    <property type="entry name" value="Epimerase_deHydtase"/>
</dbReference>
<dbReference type="EMBL" id="JBEYXV010000010">
    <property type="protein sequence ID" value="MEU6823185.1"/>
    <property type="molecule type" value="Genomic_DNA"/>
</dbReference>
<gene>
    <name evidence="2" type="ORF">ABZ921_21345</name>
</gene>
<dbReference type="InterPro" id="IPR036291">
    <property type="entry name" value="NAD(P)-bd_dom_sf"/>
</dbReference>
<evidence type="ECO:0000313" key="3">
    <source>
        <dbReference type="Proteomes" id="UP001551176"/>
    </source>
</evidence>
<name>A0ABV3BQ83_9ACTN</name>
<dbReference type="RefSeq" id="WP_359351329.1">
    <property type="nucleotide sequence ID" value="NZ_JBEYXV010000010.1"/>
</dbReference>
<reference evidence="2 3" key="1">
    <citation type="submission" date="2024-06" db="EMBL/GenBank/DDBJ databases">
        <title>The Natural Products Discovery Center: Release of the First 8490 Sequenced Strains for Exploring Actinobacteria Biosynthetic Diversity.</title>
        <authorList>
            <person name="Kalkreuter E."/>
            <person name="Kautsar S.A."/>
            <person name="Yang D."/>
            <person name="Bader C.D."/>
            <person name="Teijaro C.N."/>
            <person name="Fluegel L."/>
            <person name="Davis C.M."/>
            <person name="Simpson J.R."/>
            <person name="Lauterbach L."/>
            <person name="Steele A.D."/>
            <person name="Gui C."/>
            <person name="Meng S."/>
            <person name="Li G."/>
            <person name="Viehrig K."/>
            <person name="Ye F."/>
            <person name="Su P."/>
            <person name="Kiefer A.F."/>
            <person name="Nichols A."/>
            <person name="Cepeda A.J."/>
            <person name="Yan W."/>
            <person name="Fan B."/>
            <person name="Jiang Y."/>
            <person name="Adhikari A."/>
            <person name="Zheng C.-J."/>
            <person name="Schuster L."/>
            <person name="Cowan T.M."/>
            <person name="Smanski M.J."/>
            <person name="Chevrette M.G."/>
            <person name="De Carvalho L.P.S."/>
            <person name="Shen B."/>
        </authorList>
    </citation>
    <scope>NUCLEOTIDE SEQUENCE [LARGE SCALE GENOMIC DNA]</scope>
    <source>
        <strain evidence="2 3">NPDC046838</strain>
    </source>
</reference>
<dbReference type="Pfam" id="PF01370">
    <property type="entry name" value="Epimerase"/>
    <property type="match status" value="1"/>
</dbReference>
<proteinExistence type="predicted"/>
<accession>A0ABV3BQ83</accession>
<dbReference type="PANTHER" id="PTHR48079">
    <property type="entry name" value="PROTEIN YEEZ"/>
    <property type="match status" value="1"/>
</dbReference>
<dbReference type="InterPro" id="IPR051783">
    <property type="entry name" value="NAD(P)-dependent_oxidoreduct"/>
</dbReference>
<evidence type="ECO:0000259" key="1">
    <source>
        <dbReference type="Pfam" id="PF01370"/>
    </source>
</evidence>
<dbReference type="Proteomes" id="UP001551176">
    <property type="component" value="Unassembled WGS sequence"/>
</dbReference>
<sequence length="319" mass="33865">MRVLVAGATGVIGRQLTGLLADKGHEVIALARNPERAAASGSGVRAVRADALDADGLSAAVVRAEPEAVVNLLTAIPRKVDSRRLDRDFAATNLLRTRGTRNLVEAAKAAGVQRMVGESVAFGYRPAPDGGLRDETSPLWTAGPEQFRPVVTALRELEERTTGEGGTVLRFGHLYGPGSAFDRDGNFTQQVRKRMLPLVGEGNAVFSFIHAQDAAAAVLKALEGDQDVVRGATYNIVDDDPAPVSTWLPELARVLGAKAPMRVPVWLVRPMIGSYGVAFMNELQGADNGLAARGLGWQPSRASWREGFAAELGASAPNR</sequence>
<dbReference type="SUPFAM" id="SSF51735">
    <property type="entry name" value="NAD(P)-binding Rossmann-fold domains"/>
    <property type="match status" value="1"/>
</dbReference>
<protein>
    <submittedName>
        <fullName evidence="2">NAD(P)-dependent oxidoreductase</fullName>
    </submittedName>
</protein>
<dbReference type="Gene3D" id="3.40.50.720">
    <property type="entry name" value="NAD(P)-binding Rossmann-like Domain"/>
    <property type="match status" value="1"/>
</dbReference>
<evidence type="ECO:0000313" key="2">
    <source>
        <dbReference type="EMBL" id="MEU6823185.1"/>
    </source>
</evidence>
<comment type="caution">
    <text evidence="2">The sequence shown here is derived from an EMBL/GenBank/DDBJ whole genome shotgun (WGS) entry which is preliminary data.</text>
</comment>
<organism evidence="2 3">
    <name type="scientific">Streptomyces atriruber</name>
    <dbReference type="NCBI Taxonomy" id="545121"/>
    <lineage>
        <taxon>Bacteria</taxon>
        <taxon>Bacillati</taxon>
        <taxon>Actinomycetota</taxon>
        <taxon>Actinomycetes</taxon>
        <taxon>Kitasatosporales</taxon>
        <taxon>Streptomycetaceae</taxon>
        <taxon>Streptomyces</taxon>
    </lineage>
</organism>
<keyword evidence="3" id="KW-1185">Reference proteome</keyword>